<dbReference type="AlphaFoldDB" id="A0A1H3Z4I0"/>
<sequence length="124" mass="13393">MKYLLFILATITLFSCKKDSPSASNDNAKIFGTWETVTTKNGDVYATGYAFFQDNNEAGYISSTGPESVGGNTWFVLNSDRLQVKMSNAEFLDGTITSYSKTKIVINLTAGGTTTLTPGTLPTH</sequence>
<dbReference type="Proteomes" id="UP000199041">
    <property type="component" value="Unassembled WGS sequence"/>
</dbReference>
<evidence type="ECO:0000313" key="2">
    <source>
        <dbReference type="Proteomes" id="UP000199041"/>
    </source>
</evidence>
<accession>A0A1H3Z4I0</accession>
<dbReference type="EMBL" id="FNQY01000010">
    <property type="protein sequence ID" value="SEA18550.1"/>
    <property type="molecule type" value="Genomic_DNA"/>
</dbReference>
<keyword evidence="2" id="KW-1185">Reference proteome</keyword>
<gene>
    <name evidence="1" type="ORF">SAMN05192529_11012</name>
</gene>
<evidence type="ECO:0008006" key="3">
    <source>
        <dbReference type="Google" id="ProtNLM"/>
    </source>
</evidence>
<evidence type="ECO:0000313" key="1">
    <source>
        <dbReference type="EMBL" id="SEA18550.1"/>
    </source>
</evidence>
<reference evidence="1 2" key="1">
    <citation type="submission" date="2016-10" db="EMBL/GenBank/DDBJ databases">
        <authorList>
            <person name="de Groot N.N."/>
        </authorList>
    </citation>
    <scope>NUCLEOTIDE SEQUENCE [LARGE SCALE GENOMIC DNA]</scope>
    <source>
        <strain evidence="1 2">Vu-144</strain>
    </source>
</reference>
<organism evidence="1 2">
    <name type="scientific">Arachidicoccus rhizosphaerae</name>
    <dbReference type="NCBI Taxonomy" id="551991"/>
    <lineage>
        <taxon>Bacteria</taxon>
        <taxon>Pseudomonadati</taxon>
        <taxon>Bacteroidota</taxon>
        <taxon>Chitinophagia</taxon>
        <taxon>Chitinophagales</taxon>
        <taxon>Chitinophagaceae</taxon>
        <taxon>Arachidicoccus</taxon>
    </lineage>
</organism>
<proteinExistence type="predicted"/>
<name>A0A1H3Z4I0_9BACT</name>
<dbReference type="PROSITE" id="PS51257">
    <property type="entry name" value="PROKAR_LIPOPROTEIN"/>
    <property type="match status" value="1"/>
</dbReference>
<dbReference type="RefSeq" id="WP_091397394.1">
    <property type="nucleotide sequence ID" value="NZ_FNQY01000010.1"/>
</dbReference>
<protein>
    <recommendedName>
        <fullName evidence="3">Lipocalin-like domain-containing protein</fullName>
    </recommendedName>
</protein>